<evidence type="ECO:0000259" key="2">
    <source>
        <dbReference type="Pfam" id="PF03787"/>
    </source>
</evidence>
<dbReference type="InterPro" id="IPR052216">
    <property type="entry name" value="CRISPR_Csm3_endoribonuclease"/>
</dbReference>
<dbReference type="PANTHER" id="PTHR35579:SF6">
    <property type="entry name" value="DUF324 DOMAIN-CONTAINING PROTEIN"/>
    <property type="match status" value="1"/>
</dbReference>
<evidence type="ECO:0000313" key="4">
    <source>
        <dbReference type="Proteomes" id="UP000322976"/>
    </source>
</evidence>
<proteinExistence type="predicted"/>
<dbReference type="Proteomes" id="UP000322976">
    <property type="component" value="Unassembled WGS sequence"/>
</dbReference>
<protein>
    <recommendedName>
        <fullName evidence="2">CRISPR type III-associated protein domain-containing protein</fullName>
    </recommendedName>
</protein>
<organism evidence="3 4">
    <name type="scientific">Calorimonas adulescens</name>
    <dbReference type="NCBI Taxonomy" id="2606906"/>
    <lineage>
        <taxon>Bacteria</taxon>
        <taxon>Bacillati</taxon>
        <taxon>Bacillota</taxon>
        <taxon>Clostridia</taxon>
        <taxon>Thermoanaerobacterales</taxon>
        <taxon>Thermoanaerobacteraceae</taxon>
        <taxon>Calorimonas</taxon>
    </lineage>
</organism>
<name>A0A5D8QEX4_9THEO</name>
<comment type="caution">
    <text evidence="3">The sequence shown here is derived from an EMBL/GenBank/DDBJ whole genome shotgun (WGS) entry which is preliminary data.</text>
</comment>
<feature type="domain" description="CRISPR type III-associated protein" evidence="2">
    <location>
        <begin position="8"/>
        <end position="79"/>
    </location>
</feature>
<dbReference type="AlphaFoldDB" id="A0A5D8QEX4"/>
<dbReference type="PANTHER" id="PTHR35579">
    <property type="entry name" value="CRISPR SYSTEM CMS ENDORIBONUCLEASE CSM3"/>
    <property type="match status" value="1"/>
</dbReference>
<dbReference type="EMBL" id="VTPS01000006">
    <property type="protein sequence ID" value="TZE82386.1"/>
    <property type="molecule type" value="Genomic_DNA"/>
</dbReference>
<keyword evidence="1" id="KW-0051">Antiviral defense</keyword>
<sequence>MELCDSAAISLKTRTVIDEGKFDMELLPAGTRFTLSFEYMVLEKGLSANITEYFVAALSALESGEIPIGKRKRRGFGRCHAENWSVY</sequence>
<reference evidence="3 4" key="1">
    <citation type="submission" date="2019-08" db="EMBL/GenBank/DDBJ databases">
        <title>Calorimonas adulescens gen. nov., sp. nov., an anaerobic thermophilic bacterium from Sakhalin hot spring.</title>
        <authorList>
            <person name="Khomyakova M.A."/>
            <person name="Merkel A.Y."/>
            <person name="Novikov A."/>
            <person name="Bonch-Osmolovskaya E.A."/>
            <person name="Slobodkin A.I."/>
        </authorList>
    </citation>
    <scope>NUCLEOTIDE SEQUENCE [LARGE SCALE GENOMIC DNA]</scope>
    <source>
        <strain evidence="3 4">A05MB</strain>
    </source>
</reference>
<dbReference type="Pfam" id="PF03787">
    <property type="entry name" value="RAMPs"/>
    <property type="match status" value="1"/>
</dbReference>
<evidence type="ECO:0000256" key="1">
    <source>
        <dbReference type="ARBA" id="ARBA00023118"/>
    </source>
</evidence>
<dbReference type="GO" id="GO:0051607">
    <property type="term" value="P:defense response to virus"/>
    <property type="evidence" value="ECO:0007669"/>
    <property type="project" value="UniProtKB-KW"/>
</dbReference>
<evidence type="ECO:0000313" key="3">
    <source>
        <dbReference type="EMBL" id="TZE82386.1"/>
    </source>
</evidence>
<accession>A0A5D8QEX4</accession>
<gene>
    <name evidence="3" type="ORF">FWJ32_05090</name>
</gene>
<keyword evidence="4" id="KW-1185">Reference proteome</keyword>
<dbReference type="InterPro" id="IPR005537">
    <property type="entry name" value="RAMP_III_fam"/>
</dbReference>